<dbReference type="AlphaFoldDB" id="A0A1F5X1C6"/>
<protein>
    <submittedName>
        <fullName evidence="1">Uncharacterized protein</fullName>
    </submittedName>
</protein>
<gene>
    <name evidence="1" type="ORF">A2930_03850</name>
</gene>
<dbReference type="EMBL" id="MFID01000006">
    <property type="protein sequence ID" value="OGF81708.1"/>
    <property type="molecule type" value="Genomic_DNA"/>
</dbReference>
<comment type="caution">
    <text evidence="1">The sequence shown here is derived from an EMBL/GenBank/DDBJ whole genome shotgun (WGS) entry which is preliminary data.</text>
</comment>
<accession>A0A1F5X1C6</accession>
<sequence length="143" mass="16728">MKEDFTGKKDGPTILFDPNFVLNSMKICEFVNESMEWARKLHNIAGKISLKLAYPEQRAEYMYSGIYFAQIFPIKEEECNHIEDEKHFYRDLVHETIGVAFGDYVCKGGLWSQVFKKNIQLAINREICRLTKLSAEIELIERL</sequence>
<organism evidence="1 2">
    <name type="scientific">Candidatus Giovannonibacteria bacterium RIFCSPLOWO2_01_FULL_45_34</name>
    <dbReference type="NCBI Taxonomy" id="1798351"/>
    <lineage>
        <taxon>Bacteria</taxon>
        <taxon>Candidatus Giovannoniibacteriota</taxon>
    </lineage>
</organism>
<dbReference type="Proteomes" id="UP000178114">
    <property type="component" value="Unassembled WGS sequence"/>
</dbReference>
<evidence type="ECO:0000313" key="1">
    <source>
        <dbReference type="EMBL" id="OGF81708.1"/>
    </source>
</evidence>
<name>A0A1F5X1C6_9BACT</name>
<proteinExistence type="predicted"/>
<reference evidence="1 2" key="1">
    <citation type="journal article" date="2016" name="Nat. Commun.">
        <title>Thousands of microbial genomes shed light on interconnected biogeochemical processes in an aquifer system.</title>
        <authorList>
            <person name="Anantharaman K."/>
            <person name="Brown C.T."/>
            <person name="Hug L.A."/>
            <person name="Sharon I."/>
            <person name="Castelle C.J."/>
            <person name="Probst A.J."/>
            <person name="Thomas B.C."/>
            <person name="Singh A."/>
            <person name="Wilkins M.J."/>
            <person name="Karaoz U."/>
            <person name="Brodie E.L."/>
            <person name="Williams K.H."/>
            <person name="Hubbard S.S."/>
            <person name="Banfield J.F."/>
        </authorList>
    </citation>
    <scope>NUCLEOTIDE SEQUENCE [LARGE SCALE GENOMIC DNA]</scope>
</reference>
<evidence type="ECO:0000313" key="2">
    <source>
        <dbReference type="Proteomes" id="UP000178114"/>
    </source>
</evidence>